<dbReference type="GO" id="GO:0016758">
    <property type="term" value="F:hexosyltransferase activity"/>
    <property type="evidence" value="ECO:0007669"/>
    <property type="project" value="InterPro"/>
</dbReference>
<reference evidence="9 10" key="1">
    <citation type="submission" date="2018-11" db="EMBL/GenBank/DDBJ databases">
        <title>Sequencing the genomes of 1000 actinobacteria strains.</title>
        <authorList>
            <person name="Klenk H.-P."/>
        </authorList>
    </citation>
    <scope>NUCLEOTIDE SEQUENCE [LARGE SCALE GENOMIC DNA]</scope>
    <source>
        <strain evidence="9 10">DSM 14012</strain>
    </source>
</reference>
<sequence>MVHVMRRWLLWCGFGLVHLLVGWLCLVAEGLPLGDVVLVYRPWVEQATSGGPIPAIDEPWVYPILAIVPMLIPLLLGSAWYGVGWLLLVTAMNAGAFAVLLGNGHSRPRLIAAWWWLAFLLLLGPIALARIDSVTVPIAIVGLLWVAGRPRVAAVLLTLAAWMKIWPAALIGAIVLAHRHRGQVLVAAAATSVVVLGIGLVLGGANAVSFVTEQTGRGLQIESPIGNAYLWLAVLGVPQSFVYYDRDILTFQVTGPGVDTAIAVMTPLLGLAVAGAVLLGVLAVRSGRPLVQVLAPLSLLFVLTLIIFNKVGSPQFAMWLAAPVILGIVLQRRRFVAPAVLALMIAALTQLVYPYLYLWLLNVDPVLVTVLTVRNLAYLVLAGWAVHALFTPSHHDEDVSSESVPVPARTHKE</sequence>
<name>A0A3N2C4D8_9MICO</name>
<keyword evidence="4 8" id="KW-0812">Transmembrane</keyword>
<feature type="transmembrane region" description="Helical" evidence="8">
    <location>
        <begin position="366"/>
        <end position="390"/>
    </location>
</feature>
<proteinExistence type="inferred from homology"/>
<keyword evidence="2" id="KW-1003">Cell membrane</keyword>
<feature type="transmembrane region" description="Helical" evidence="8">
    <location>
        <begin position="337"/>
        <end position="360"/>
    </location>
</feature>
<dbReference type="GO" id="GO:0005886">
    <property type="term" value="C:plasma membrane"/>
    <property type="evidence" value="ECO:0007669"/>
    <property type="project" value="UniProtKB-SubCell"/>
</dbReference>
<evidence type="ECO:0000313" key="9">
    <source>
        <dbReference type="EMBL" id="ROR82363.1"/>
    </source>
</evidence>
<accession>A0A3N2C4D8</accession>
<evidence type="ECO:0000256" key="3">
    <source>
        <dbReference type="ARBA" id="ARBA00022679"/>
    </source>
</evidence>
<keyword evidence="3" id="KW-0808">Transferase</keyword>
<keyword evidence="10" id="KW-1185">Reference proteome</keyword>
<evidence type="ECO:0000256" key="2">
    <source>
        <dbReference type="ARBA" id="ARBA00022475"/>
    </source>
</evidence>
<evidence type="ECO:0000256" key="7">
    <source>
        <dbReference type="ARBA" id="ARBA00024033"/>
    </source>
</evidence>
<feature type="transmembrane region" description="Helical" evidence="8">
    <location>
        <begin position="290"/>
        <end position="308"/>
    </location>
</feature>
<dbReference type="Pfam" id="PF09594">
    <property type="entry name" value="GT87"/>
    <property type="match status" value="1"/>
</dbReference>
<feature type="transmembrane region" description="Helical" evidence="8">
    <location>
        <begin position="261"/>
        <end position="283"/>
    </location>
</feature>
<evidence type="ECO:0000256" key="6">
    <source>
        <dbReference type="ARBA" id="ARBA00023136"/>
    </source>
</evidence>
<dbReference type="EMBL" id="RKHL01000001">
    <property type="protein sequence ID" value="ROR82363.1"/>
    <property type="molecule type" value="Genomic_DNA"/>
</dbReference>
<keyword evidence="6 8" id="KW-0472">Membrane</keyword>
<protein>
    <submittedName>
        <fullName evidence="9">Uncharacterized protein DUF2029</fullName>
    </submittedName>
</protein>
<keyword evidence="5 8" id="KW-1133">Transmembrane helix</keyword>
<evidence type="ECO:0000256" key="8">
    <source>
        <dbReference type="SAM" id="Phobius"/>
    </source>
</evidence>
<evidence type="ECO:0000313" key="10">
    <source>
        <dbReference type="Proteomes" id="UP000266915"/>
    </source>
</evidence>
<dbReference type="Proteomes" id="UP000266915">
    <property type="component" value="Unassembled WGS sequence"/>
</dbReference>
<organism evidence="9 10">
    <name type="scientific">Plantibacter flavus</name>
    <dbReference type="NCBI Taxonomy" id="150123"/>
    <lineage>
        <taxon>Bacteria</taxon>
        <taxon>Bacillati</taxon>
        <taxon>Actinomycetota</taxon>
        <taxon>Actinomycetes</taxon>
        <taxon>Micrococcales</taxon>
        <taxon>Microbacteriaceae</taxon>
        <taxon>Plantibacter</taxon>
    </lineage>
</organism>
<feature type="transmembrane region" description="Helical" evidence="8">
    <location>
        <begin position="184"/>
        <end position="205"/>
    </location>
</feature>
<evidence type="ECO:0000256" key="4">
    <source>
        <dbReference type="ARBA" id="ARBA00022692"/>
    </source>
</evidence>
<evidence type="ECO:0000256" key="5">
    <source>
        <dbReference type="ARBA" id="ARBA00022989"/>
    </source>
</evidence>
<feature type="transmembrane region" description="Helical" evidence="8">
    <location>
        <begin position="113"/>
        <end position="146"/>
    </location>
</feature>
<comment type="subcellular location">
    <subcellularLocation>
        <location evidence="1">Cell membrane</location>
        <topology evidence="1">Multi-pass membrane protein</topology>
    </subcellularLocation>
</comment>
<dbReference type="AlphaFoldDB" id="A0A3N2C4D8"/>
<gene>
    <name evidence="9" type="ORF">EDD42_2452</name>
</gene>
<comment type="similarity">
    <text evidence="7">Belongs to the glycosyltransferase 87 family.</text>
</comment>
<feature type="transmembrane region" description="Helical" evidence="8">
    <location>
        <begin position="152"/>
        <end position="177"/>
    </location>
</feature>
<comment type="caution">
    <text evidence="9">The sequence shown here is derived from an EMBL/GenBank/DDBJ whole genome shotgun (WGS) entry which is preliminary data.</text>
</comment>
<evidence type="ECO:0000256" key="1">
    <source>
        <dbReference type="ARBA" id="ARBA00004651"/>
    </source>
</evidence>
<dbReference type="InterPro" id="IPR018584">
    <property type="entry name" value="GT87"/>
</dbReference>